<dbReference type="AlphaFoldDB" id="G9YR91"/>
<evidence type="ECO:0000313" key="1">
    <source>
        <dbReference type="EMBL" id="EHM49923.1"/>
    </source>
</evidence>
<proteinExistence type="predicted"/>
<comment type="caution">
    <text evidence="1">The sequence shown here is derived from an EMBL/GenBank/DDBJ whole genome shotgun (WGS) entry which is preliminary data.</text>
</comment>
<accession>G9YR91</accession>
<sequence length="42" mass="4774">RGEFPRPPLFAAYLDGNVYSIYFVKRDGRAAVEWKEAASGRL</sequence>
<evidence type="ECO:0000313" key="2">
    <source>
        <dbReference type="Proteomes" id="UP000004459"/>
    </source>
</evidence>
<gene>
    <name evidence="1" type="ORF">HMPREF0372_02037</name>
</gene>
<protein>
    <submittedName>
        <fullName evidence="1">Uncharacterized protein</fullName>
    </submittedName>
</protein>
<dbReference type="HOGENOM" id="CLU_3261980_0_0_9"/>
<feature type="non-terminal residue" evidence="1">
    <location>
        <position position="1"/>
    </location>
</feature>
<name>G9YR91_FLAPL</name>
<dbReference type="EMBL" id="AGCK01000159">
    <property type="protein sequence ID" value="EHM49923.1"/>
    <property type="molecule type" value="Genomic_DNA"/>
</dbReference>
<reference evidence="1 2" key="1">
    <citation type="submission" date="2011-08" db="EMBL/GenBank/DDBJ databases">
        <authorList>
            <person name="Weinstock G."/>
            <person name="Sodergren E."/>
            <person name="Clifton S."/>
            <person name="Fulton L."/>
            <person name="Fulton B."/>
            <person name="Courtney L."/>
            <person name="Fronick C."/>
            <person name="Harrison M."/>
            <person name="Strong C."/>
            <person name="Farmer C."/>
            <person name="Delahaunty K."/>
            <person name="Markovic C."/>
            <person name="Hall O."/>
            <person name="Minx P."/>
            <person name="Tomlinson C."/>
            <person name="Mitreva M."/>
            <person name="Hou S."/>
            <person name="Chen J."/>
            <person name="Wollam A."/>
            <person name="Pepin K.H."/>
            <person name="Johnson M."/>
            <person name="Bhonagiri V."/>
            <person name="Zhang X."/>
            <person name="Suruliraj S."/>
            <person name="Warren W."/>
            <person name="Chinwalla A."/>
            <person name="Mardis E.R."/>
            <person name="Wilson R.K."/>
        </authorList>
    </citation>
    <scope>NUCLEOTIDE SEQUENCE [LARGE SCALE GENOMIC DNA]</scope>
    <source>
        <strain evidence="1 2">ATCC 29863</strain>
    </source>
</reference>
<organism evidence="1 2">
    <name type="scientific">Flavonifractor plautii ATCC 29863</name>
    <dbReference type="NCBI Taxonomy" id="411475"/>
    <lineage>
        <taxon>Bacteria</taxon>
        <taxon>Bacillati</taxon>
        <taxon>Bacillota</taxon>
        <taxon>Clostridia</taxon>
        <taxon>Eubacteriales</taxon>
        <taxon>Oscillospiraceae</taxon>
        <taxon>Flavonifractor</taxon>
    </lineage>
</organism>
<dbReference type="Proteomes" id="UP000004459">
    <property type="component" value="Unassembled WGS sequence"/>
</dbReference>